<dbReference type="EMBL" id="BPLF01000001">
    <property type="protein sequence ID" value="GIX61920.1"/>
    <property type="molecule type" value="Genomic_DNA"/>
</dbReference>
<gene>
    <name evidence="1" type="ORF">BcabD6B2_13550</name>
</gene>
<accession>A0AAV4LQZ6</accession>
<comment type="caution">
    <text evidence="1">The sequence shown here is derived from an EMBL/GenBank/DDBJ whole genome shotgun (WGS) entry which is preliminary data.</text>
</comment>
<dbReference type="Proteomes" id="UP001497744">
    <property type="component" value="Unassembled WGS sequence"/>
</dbReference>
<dbReference type="AlphaFoldDB" id="A0AAV4LQZ6"/>
<protein>
    <submittedName>
        <fullName evidence="1">PACE efflux transporter</fullName>
    </submittedName>
</protein>
<evidence type="ECO:0000313" key="2">
    <source>
        <dbReference type="Proteomes" id="UP001497744"/>
    </source>
</evidence>
<proteinExistence type="predicted"/>
<keyword evidence="2" id="KW-1185">Reference proteome</keyword>
<reference evidence="1 2" key="1">
    <citation type="submission" date="2021-06" db="EMBL/GenBank/DDBJ databases">
        <title>Genome sequence of Babesia caballi.</title>
        <authorList>
            <person name="Yamagishi J."/>
            <person name="Kidaka T."/>
            <person name="Ochi A."/>
        </authorList>
    </citation>
    <scope>NUCLEOTIDE SEQUENCE [LARGE SCALE GENOMIC DNA]</scope>
    <source>
        <strain evidence="1">USDA-D6B2</strain>
    </source>
</reference>
<name>A0AAV4LQZ6_BABCB</name>
<sequence>MFVRFRAHVFYDVFVSLISELELVTLRRLLGVVAKQETRIIATLFKNGGTTVPQDYVNLYSMQFAIALPDDHVLAASSVSLFLMFAQVFNETYERMRTLDTSEGAKVRHYLMSLFDEMCTRFLDDRLLGKQDRLCLSRGRETCYDLSGSCTLKVLWSIVGCELSLPSGKTVRVGDELFACIHRYMKIIGAEAMDNPDYAGFATPTRAPYDMCSTTGGNVLLGLLTPFESKQQRSVSPRQIDVSQPAACINENLQLLLKFVIHTIMEIKLLPRDTVVSDELADLFSGFLTSVSGLRLSHHDKHMLWSKAHRICFVECEQHEVNAAATKIESFVLEHAREVSPVAR</sequence>
<organism evidence="1 2">
    <name type="scientific">Babesia caballi</name>
    <dbReference type="NCBI Taxonomy" id="5871"/>
    <lineage>
        <taxon>Eukaryota</taxon>
        <taxon>Sar</taxon>
        <taxon>Alveolata</taxon>
        <taxon>Apicomplexa</taxon>
        <taxon>Aconoidasida</taxon>
        <taxon>Piroplasmida</taxon>
        <taxon>Babesiidae</taxon>
        <taxon>Babesia</taxon>
    </lineage>
</organism>
<evidence type="ECO:0000313" key="1">
    <source>
        <dbReference type="EMBL" id="GIX61920.1"/>
    </source>
</evidence>
<dbReference type="GeneID" id="94193403"/>
<dbReference type="RefSeq" id="XP_067713991.1">
    <property type="nucleotide sequence ID" value="XM_067857890.1"/>
</dbReference>